<feature type="region of interest" description="Disordered" evidence="6">
    <location>
        <begin position="191"/>
        <end position="272"/>
    </location>
</feature>
<evidence type="ECO:0000256" key="4">
    <source>
        <dbReference type="ARBA" id="ARBA00023186"/>
    </source>
</evidence>
<dbReference type="GeneID" id="39585259"/>
<dbReference type="InterPro" id="IPR013874">
    <property type="entry name" value="Cdc37_Hsp90-bd"/>
</dbReference>
<dbReference type="FunFam" id="1.20.58.610:FF:000002">
    <property type="entry name" value="Hsp90 co-chaperone Cdc37, putative"/>
    <property type="match status" value="1"/>
</dbReference>
<comment type="subcellular location">
    <subcellularLocation>
        <location evidence="1">Cytoplasm</location>
    </subcellularLocation>
</comment>
<evidence type="ECO:0000259" key="8">
    <source>
        <dbReference type="SMART" id="SM01070"/>
    </source>
</evidence>
<dbReference type="GO" id="GO:0005737">
    <property type="term" value="C:cytoplasm"/>
    <property type="evidence" value="ECO:0007669"/>
    <property type="project" value="UniProtKB-SubCell"/>
</dbReference>
<comment type="similarity">
    <text evidence="2">Belongs to the CDC37 family.</text>
</comment>
<feature type="domain" description="Cdc37 C-terminal" evidence="7">
    <location>
        <begin position="408"/>
        <end position="501"/>
    </location>
</feature>
<feature type="compositionally biased region" description="Basic and acidic residues" evidence="6">
    <location>
        <begin position="227"/>
        <end position="238"/>
    </location>
</feature>
<feature type="domain" description="Cdc37 Hsp90 binding" evidence="8">
    <location>
        <begin position="217"/>
        <end position="391"/>
    </location>
</feature>
<dbReference type="Pfam" id="PF03234">
    <property type="entry name" value="CDC37_N"/>
    <property type="match status" value="1"/>
</dbReference>
<gene>
    <name evidence="10" type="primary">CDC37</name>
    <name evidence="10" type="ORF">EHS24_000716</name>
</gene>
<dbReference type="SMART" id="SM01071">
    <property type="entry name" value="CDC37_N"/>
    <property type="match status" value="1"/>
</dbReference>
<reference evidence="10 11" key="1">
    <citation type="submission" date="2018-11" db="EMBL/GenBank/DDBJ databases">
        <title>Genome sequence of Apiotrichum porosum DSM 27194.</title>
        <authorList>
            <person name="Aliyu H."/>
            <person name="Gorte O."/>
            <person name="Ochsenreither K."/>
        </authorList>
    </citation>
    <scope>NUCLEOTIDE SEQUENCE [LARGE SCALE GENOMIC DNA]</scope>
    <source>
        <strain evidence="10 11">DSM 27194</strain>
    </source>
</reference>
<organism evidence="10 11">
    <name type="scientific">Apiotrichum porosum</name>
    <dbReference type="NCBI Taxonomy" id="105984"/>
    <lineage>
        <taxon>Eukaryota</taxon>
        <taxon>Fungi</taxon>
        <taxon>Dikarya</taxon>
        <taxon>Basidiomycota</taxon>
        <taxon>Agaricomycotina</taxon>
        <taxon>Tremellomycetes</taxon>
        <taxon>Trichosporonales</taxon>
        <taxon>Trichosporonaceae</taxon>
        <taxon>Apiotrichum</taxon>
    </lineage>
</organism>
<evidence type="ECO:0000256" key="5">
    <source>
        <dbReference type="ARBA" id="ARBA00031396"/>
    </source>
</evidence>
<feature type="compositionally biased region" description="Basic and acidic residues" evidence="6">
    <location>
        <begin position="191"/>
        <end position="211"/>
    </location>
</feature>
<dbReference type="PANTHER" id="PTHR12800:SF4">
    <property type="entry name" value="HSP90 CO-CHAPERONE CDC37"/>
    <property type="match status" value="1"/>
</dbReference>
<dbReference type="InterPro" id="IPR004918">
    <property type="entry name" value="Cdc37"/>
</dbReference>
<evidence type="ECO:0000313" key="11">
    <source>
        <dbReference type="Proteomes" id="UP000279236"/>
    </source>
</evidence>
<dbReference type="SUPFAM" id="SSF101391">
    <property type="entry name" value="Hsp90 co-chaperone CDC37"/>
    <property type="match status" value="1"/>
</dbReference>
<evidence type="ECO:0000256" key="2">
    <source>
        <dbReference type="ARBA" id="ARBA00006222"/>
    </source>
</evidence>
<accession>A0A427YAT3</accession>
<feature type="domain" description="Cdc37 N-terminal" evidence="9">
    <location>
        <begin position="2"/>
        <end position="216"/>
    </location>
</feature>
<dbReference type="GO" id="GO:0051082">
    <property type="term" value="F:unfolded protein binding"/>
    <property type="evidence" value="ECO:0007669"/>
    <property type="project" value="TreeGrafter"/>
</dbReference>
<evidence type="ECO:0000256" key="6">
    <source>
        <dbReference type="SAM" id="MobiDB-lite"/>
    </source>
</evidence>
<dbReference type="Proteomes" id="UP000279236">
    <property type="component" value="Unassembled WGS sequence"/>
</dbReference>
<protein>
    <recommendedName>
        <fullName evidence="5">Hsp90 chaperone protein kinase-targeting subunit</fullName>
    </recommendedName>
</protein>
<dbReference type="AlphaFoldDB" id="A0A427YAT3"/>
<feature type="compositionally biased region" description="Low complexity" evidence="6">
    <location>
        <begin position="248"/>
        <end position="258"/>
    </location>
</feature>
<evidence type="ECO:0000256" key="1">
    <source>
        <dbReference type="ARBA" id="ARBA00004496"/>
    </source>
</evidence>
<evidence type="ECO:0000259" key="9">
    <source>
        <dbReference type="SMART" id="SM01071"/>
    </source>
</evidence>
<dbReference type="GO" id="GO:0019901">
    <property type="term" value="F:protein kinase binding"/>
    <property type="evidence" value="ECO:0007669"/>
    <property type="project" value="InterPro"/>
</dbReference>
<dbReference type="STRING" id="105984.A0A427YAT3"/>
<dbReference type="OrthoDB" id="440202at2759"/>
<comment type="caution">
    <text evidence="10">The sequence shown here is derived from an EMBL/GenBank/DDBJ whole genome shotgun (WGS) entry which is preliminary data.</text>
</comment>
<sequence>MPLNYSKWDNLELSDDSDIEEHPNVDKKSMIRWKQRDIHEKREQRRLQIAKLKSELDLNNVLRPRIETVINALESKGVDGYRAVQRRIKESPSDEKPATNAPNQPTYDMMLGQLLGDVWREAAWLVDGDANVVNGGVFIKGRKVDEKSGEPAWSTDATVPDAKKEVMGAALTERLKFHVSLLHKRDGEIAKEIEHEEHEQNKRITSEDMHEGWSSSSVTKAGPSPLDKPKAAPKKETVETIEVLNPGASSSSAPAKAATGDDDDDDDSLTPLTDAARDFANIPLGAFEQSYQFIQKDASVLTEATHDAMLLEAFEAERRGDKALAKRCVHQSLLINYCRELGRDGVGLFFQRMITKNPKSLKMFADDFTRTYGHVERRSRELAEEAANDKGVEVIQLVSEDPSVKIGFNIPDGPPPAELRIEGEGADELDMDQVRAFLNRKWEIFEGFPQDLQKALQSEELDAVNKVLGDMKVSEAENVVELMQEGGMLSFSEDGVRDMTK</sequence>
<keyword evidence="3" id="KW-0963">Cytoplasm</keyword>
<evidence type="ECO:0000259" key="7">
    <source>
        <dbReference type="SMART" id="SM01069"/>
    </source>
</evidence>
<dbReference type="Pfam" id="PF08564">
    <property type="entry name" value="CDC37_C"/>
    <property type="match status" value="1"/>
</dbReference>
<dbReference type="PANTHER" id="PTHR12800">
    <property type="entry name" value="CDC37-RELATED"/>
    <property type="match status" value="1"/>
</dbReference>
<dbReference type="InterPro" id="IPR013873">
    <property type="entry name" value="Cdc37_C"/>
</dbReference>
<evidence type="ECO:0000313" key="10">
    <source>
        <dbReference type="EMBL" id="RSH88186.1"/>
    </source>
</evidence>
<dbReference type="Gene3D" id="1.20.58.610">
    <property type="entry name" value="Cdc37, Hsp90 binding domain"/>
    <property type="match status" value="1"/>
</dbReference>
<dbReference type="EMBL" id="RSCE01000001">
    <property type="protein sequence ID" value="RSH88186.1"/>
    <property type="molecule type" value="Genomic_DNA"/>
</dbReference>
<keyword evidence="11" id="KW-1185">Reference proteome</keyword>
<feature type="region of interest" description="Disordered" evidence="6">
    <location>
        <begin position="1"/>
        <end position="23"/>
    </location>
</feature>
<dbReference type="InterPro" id="IPR013855">
    <property type="entry name" value="Cdc37_N_dom"/>
</dbReference>
<dbReference type="SMART" id="SM01069">
    <property type="entry name" value="CDC37_C"/>
    <property type="match status" value="1"/>
</dbReference>
<dbReference type="GO" id="GO:0031072">
    <property type="term" value="F:heat shock protein binding"/>
    <property type="evidence" value="ECO:0007669"/>
    <property type="project" value="TreeGrafter"/>
</dbReference>
<dbReference type="Pfam" id="PF08565">
    <property type="entry name" value="CDC37_M"/>
    <property type="match status" value="1"/>
</dbReference>
<dbReference type="RefSeq" id="XP_028480394.1">
    <property type="nucleotide sequence ID" value="XM_028616537.1"/>
</dbReference>
<name>A0A427YAT3_9TREE</name>
<keyword evidence="4" id="KW-0143">Chaperone</keyword>
<dbReference type="GO" id="GO:0006457">
    <property type="term" value="P:protein folding"/>
    <property type="evidence" value="ECO:0007669"/>
    <property type="project" value="TreeGrafter"/>
</dbReference>
<dbReference type="SMART" id="SM01070">
    <property type="entry name" value="CDC37_M"/>
    <property type="match status" value="1"/>
</dbReference>
<dbReference type="GO" id="GO:0051087">
    <property type="term" value="F:protein-folding chaperone binding"/>
    <property type="evidence" value="ECO:0007669"/>
    <property type="project" value="TreeGrafter"/>
</dbReference>
<evidence type="ECO:0000256" key="3">
    <source>
        <dbReference type="ARBA" id="ARBA00022490"/>
    </source>
</evidence>
<dbReference type="InterPro" id="IPR038189">
    <property type="entry name" value="Cdc37_Hsp90-bd_sf"/>
</dbReference>
<dbReference type="GO" id="GO:0050821">
    <property type="term" value="P:protein stabilization"/>
    <property type="evidence" value="ECO:0007669"/>
    <property type="project" value="TreeGrafter"/>
</dbReference>
<proteinExistence type="inferred from homology"/>